<dbReference type="STRING" id="49186.SAMN05421647_10955"/>
<keyword evidence="1" id="KW-0413">Isomerase</keyword>
<name>A0A1N6VQE0_9GAMM</name>
<gene>
    <name evidence="1" type="ORF">SAMN05421647_10955</name>
</gene>
<keyword evidence="2" id="KW-1185">Reference proteome</keyword>
<dbReference type="Gene3D" id="3.30.65.10">
    <property type="entry name" value="Bacterial Topoisomerase I, domain 1"/>
    <property type="match status" value="1"/>
</dbReference>
<dbReference type="GO" id="GO:0016853">
    <property type="term" value="F:isomerase activity"/>
    <property type="evidence" value="ECO:0007669"/>
    <property type="project" value="UniProtKB-KW"/>
</dbReference>
<evidence type="ECO:0000313" key="1">
    <source>
        <dbReference type="EMBL" id="SIQ80014.1"/>
    </source>
</evidence>
<dbReference type="SUPFAM" id="SSF57783">
    <property type="entry name" value="Zinc beta-ribbon"/>
    <property type="match status" value="1"/>
</dbReference>
<dbReference type="EMBL" id="FTMN01000009">
    <property type="protein sequence ID" value="SIQ80014.1"/>
    <property type="molecule type" value="Genomic_DNA"/>
</dbReference>
<protein>
    <submittedName>
        <fullName evidence="1">Topoisomerase DNA binding C4 zinc finger</fullName>
    </submittedName>
</protein>
<dbReference type="AlphaFoldDB" id="A0A1N6VQE0"/>
<dbReference type="Proteomes" id="UP000186895">
    <property type="component" value="Unassembled WGS sequence"/>
</dbReference>
<evidence type="ECO:0000313" key="2">
    <source>
        <dbReference type="Proteomes" id="UP000186895"/>
    </source>
</evidence>
<sequence length="93" mass="10402">MYIYDTIYIVRVKGIVVKQIEAGRYPRSFATHRQHVKLVKSIVEAKEAKDDLVACPKCGSDMVLREAKRGENKGQQLWGCSKFPSCCGVIKAG</sequence>
<proteinExistence type="predicted"/>
<organism evidence="1 2">
    <name type="scientific">Marinobacterium stanieri</name>
    <dbReference type="NCBI Taxonomy" id="49186"/>
    <lineage>
        <taxon>Bacteria</taxon>
        <taxon>Pseudomonadati</taxon>
        <taxon>Pseudomonadota</taxon>
        <taxon>Gammaproteobacteria</taxon>
        <taxon>Oceanospirillales</taxon>
        <taxon>Oceanospirillaceae</taxon>
        <taxon>Marinobacterium</taxon>
    </lineage>
</organism>
<accession>A0A1N6VQE0</accession>
<reference evidence="1 2" key="1">
    <citation type="submission" date="2017-01" db="EMBL/GenBank/DDBJ databases">
        <authorList>
            <person name="Mah S.A."/>
            <person name="Swanson W.J."/>
            <person name="Moy G.W."/>
            <person name="Vacquier V.D."/>
        </authorList>
    </citation>
    <scope>NUCLEOTIDE SEQUENCE [LARGE SCALE GENOMIC DNA]</scope>
    <source>
        <strain evidence="1 2">DSM 7027</strain>
    </source>
</reference>